<gene>
    <name evidence="1" type="ORF">PUN28_017883</name>
</gene>
<dbReference type="Proteomes" id="UP001430953">
    <property type="component" value="Unassembled WGS sequence"/>
</dbReference>
<sequence length="157" mass="17756">MCYNNVIRLTVHELITFIERNLVKQEYEVTNEPKIRTNAGLRKTDSIAKMGQTAIVMNAQIVNYQIDLSNAHKQKTDLYKNITNIKKTWNVKDGRHGCRMRSSSKFSEGTIKSNSPLMRKLGAHHLAREISALLSLKVASPSAHISWPCTHKKPSLG</sequence>
<evidence type="ECO:0000313" key="2">
    <source>
        <dbReference type="Proteomes" id="UP001430953"/>
    </source>
</evidence>
<evidence type="ECO:0000313" key="1">
    <source>
        <dbReference type="EMBL" id="KAL0103846.1"/>
    </source>
</evidence>
<dbReference type="AlphaFoldDB" id="A0AAW2ENP0"/>
<reference evidence="1 2" key="1">
    <citation type="submission" date="2023-03" db="EMBL/GenBank/DDBJ databases">
        <title>High recombination rates correlate with genetic variation in Cardiocondyla obscurior ants.</title>
        <authorList>
            <person name="Errbii M."/>
        </authorList>
    </citation>
    <scope>NUCLEOTIDE SEQUENCE [LARGE SCALE GENOMIC DNA]</scope>
    <source>
        <strain evidence="1">Alpha-2009</strain>
        <tissue evidence="1">Whole body</tissue>
    </source>
</reference>
<name>A0AAW2ENP0_9HYME</name>
<comment type="caution">
    <text evidence="1">The sequence shown here is derived from an EMBL/GenBank/DDBJ whole genome shotgun (WGS) entry which is preliminary data.</text>
</comment>
<dbReference type="EMBL" id="JADYXP020000021">
    <property type="protein sequence ID" value="KAL0103846.1"/>
    <property type="molecule type" value="Genomic_DNA"/>
</dbReference>
<protein>
    <submittedName>
        <fullName evidence="1">Uncharacterized protein</fullName>
    </submittedName>
</protein>
<keyword evidence="2" id="KW-1185">Reference proteome</keyword>
<proteinExistence type="predicted"/>
<organism evidence="1 2">
    <name type="scientific">Cardiocondyla obscurior</name>
    <dbReference type="NCBI Taxonomy" id="286306"/>
    <lineage>
        <taxon>Eukaryota</taxon>
        <taxon>Metazoa</taxon>
        <taxon>Ecdysozoa</taxon>
        <taxon>Arthropoda</taxon>
        <taxon>Hexapoda</taxon>
        <taxon>Insecta</taxon>
        <taxon>Pterygota</taxon>
        <taxon>Neoptera</taxon>
        <taxon>Endopterygota</taxon>
        <taxon>Hymenoptera</taxon>
        <taxon>Apocrita</taxon>
        <taxon>Aculeata</taxon>
        <taxon>Formicoidea</taxon>
        <taxon>Formicidae</taxon>
        <taxon>Myrmicinae</taxon>
        <taxon>Cardiocondyla</taxon>
    </lineage>
</organism>
<accession>A0AAW2ENP0</accession>